<organism evidence="2 3">
    <name type="scientific">Paenibacillus enshidis</name>
    <dbReference type="NCBI Taxonomy" id="1458439"/>
    <lineage>
        <taxon>Bacteria</taxon>
        <taxon>Bacillati</taxon>
        <taxon>Bacillota</taxon>
        <taxon>Bacilli</taxon>
        <taxon>Bacillales</taxon>
        <taxon>Paenibacillaceae</taxon>
        <taxon>Paenibacillus</taxon>
    </lineage>
</organism>
<evidence type="ECO:0000256" key="1">
    <source>
        <dbReference type="SAM" id="MobiDB-lite"/>
    </source>
</evidence>
<name>A0ABV5B0L4_9BACL</name>
<keyword evidence="3" id="KW-1185">Reference proteome</keyword>
<evidence type="ECO:0008006" key="4">
    <source>
        <dbReference type="Google" id="ProtNLM"/>
    </source>
</evidence>
<comment type="caution">
    <text evidence="2">The sequence shown here is derived from an EMBL/GenBank/DDBJ whole genome shotgun (WGS) entry which is preliminary data.</text>
</comment>
<protein>
    <recommendedName>
        <fullName evidence="4">IS21 family transposase</fullName>
    </recommendedName>
</protein>
<feature type="region of interest" description="Disordered" evidence="1">
    <location>
        <begin position="43"/>
        <end position="74"/>
    </location>
</feature>
<dbReference type="RefSeq" id="WP_375358284.1">
    <property type="nucleotide sequence ID" value="NZ_JBHHMI010000057.1"/>
</dbReference>
<feature type="compositionally biased region" description="Polar residues" evidence="1">
    <location>
        <begin position="50"/>
        <end position="62"/>
    </location>
</feature>
<dbReference type="EMBL" id="JBHHMI010000057">
    <property type="protein sequence ID" value="MFB5270016.1"/>
    <property type="molecule type" value="Genomic_DNA"/>
</dbReference>
<reference evidence="2 3" key="1">
    <citation type="submission" date="2024-09" db="EMBL/GenBank/DDBJ databases">
        <title>Paenibacillus zeirhizospherea sp. nov., isolated from surface of the maize (Zea mays) roots in a horticulture field, Hungary.</title>
        <authorList>
            <person name="Marton D."/>
            <person name="Farkas M."/>
            <person name="Bedics A."/>
            <person name="Toth E."/>
            <person name="Tancsics A."/>
            <person name="Boka K."/>
            <person name="Maroti G."/>
            <person name="Kriszt B."/>
            <person name="Cserhati M."/>
        </authorList>
    </citation>
    <scope>NUCLEOTIDE SEQUENCE [LARGE SCALE GENOMIC DNA]</scope>
    <source>
        <strain evidence="2 3">KCTC 33519</strain>
    </source>
</reference>
<gene>
    <name evidence="2" type="ORF">ACE41H_24985</name>
</gene>
<proteinExistence type="predicted"/>
<sequence>MALLKLADKHGISRLEAVCARALSYTPRPSFQSIKTILTSGQDRLDAQPPSVNQTASSTENHSFVRGADYYGRG</sequence>
<evidence type="ECO:0000313" key="3">
    <source>
        <dbReference type="Proteomes" id="UP001580346"/>
    </source>
</evidence>
<dbReference type="Proteomes" id="UP001580346">
    <property type="component" value="Unassembled WGS sequence"/>
</dbReference>
<evidence type="ECO:0000313" key="2">
    <source>
        <dbReference type="EMBL" id="MFB5270016.1"/>
    </source>
</evidence>
<accession>A0ABV5B0L4</accession>